<organism evidence="1 2">
    <name type="scientific">Leptidea sinapis</name>
    <dbReference type="NCBI Taxonomy" id="189913"/>
    <lineage>
        <taxon>Eukaryota</taxon>
        <taxon>Metazoa</taxon>
        <taxon>Ecdysozoa</taxon>
        <taxon>Arthropoda</taxon>
        <taxon>Hexapoda</taxon>
        <taxon>Insecta</taxon>
        <taxon>Pterygota</taxon>
        <taxon>Neoptera</taxon>
        <taxon>Endopterygota</taxon>
        <taxon>Lepidoptera</taxon>
        <taxon>Glossata</taxon>
        <taxon>Ditrysia</taxon>
        <taxon>Papilionoidea</taxon>
        <taxon>Pieridae</taxon>
        <taxon>Dismorphiinae</taxon>
        <taxon>Leptidea</taxon>
    </lineage>
</organism>
<reference evidence="1 2" key="1">
    <citation type="submission" date="2017-07" db="EMBL/GenBank/DDBJ databases">
        <authorList>
            <person name="Talla V."/>
            <person name="Backstrom N."/>
        </authorList>
    </citation>
    <scope>NUCLEOTIDE SEQUENCE [LARGE SCALE GENOMIC DNA]</scope>
</reference>
<dbReference type="Proteomes" id="UP000324832">
    <property type="component" value="Unassembled WGS sequence"/>
</dbReference>
<sequence length="34" mass="4183">MFYDMIYKRFRGEPLSTEQRAMSLQMQRQRVTLA</sequence>
<keyword evidence="2" id="KW-1185">Reference proteome</keyword>
<evidence type="ECO:0000313" key="2">
    <source>
        <dbReference type="Proteomes" id="UP000324832"/>
    </source>
</evidence>
<proteinExistence type="predicted"/>
<protein>
    <submittedName>
        <fullName evidence="1">Uncharacterized protein</fullName>
    </submittedName>
</protein>
<dbReference type="AlphaFoldDB" id="A0A5E4PTP4"/>
<name>A0A5E4PTP4_9NEOP</name>
<dbReference type="EMBL" id="FZQP02000523">
    <property type="protein sequence ID" value="VVC89361.1"/>
    <property type="molecule type" value="Genomic_DNA"/>
</dbReference>
<accession>A0A5E4PTP4</accession>
<evidence type="ECO:0000313" key="1">
    <source>
        <dbReference type="EMBL" id="VVC89361.1"/>
    </source>
</evidence>
<gene>
    <name evidence="1" type="ORF">LSINAPIS_LOCUS2500</name>
</gene>